<evidence type="ECO:0000313" key="6">
    <source>
        <dbReference type="Proteomes" id="UP000270296"/>
    </source>
</evidence>
<dbReference type="PANTHER" id="PTHR10943">
    <property type="entry name" value="26S PROTEASOME NON-ATPASE REGULATORY SUBUNIT"/>
    <property type="match status" value="1"/>
</dbReference>
<protein>
    <submittedName>
        <fullName evidence="7">RPN1_RPN2_N domain-containing protein</fullName>
    </submittedName>
</protein>
<keyword evidence="1" id="KW-0677">Repeat</keyword>
<dbReference type="SUPFAM" id="SSF48371">
    <property type="entry name" value="ARM repeat"/>
    <property type="match status" value="1"/>
</dbReference>
<organism evidence="7">
    <name type="scientific">Soboliphyme baturini</name>
    <dbReference type="NCBI Taxonomy" id="241478"/>
    <lineage>
        <taxon>Eukaryota</taxon>
        <taxon>Metazoa</taxon>
        <taxon>Ecdysozoa</taxon>
        <taxon>Nematoda</taxon>
        <taxon>Enoplea</taxon>
        <taxon>Dorylaimia</taxon>
        <taxon>Dioctophymatida</taxon>
        <taxon>Dioctophymatoidea</taxon>
        <taxon>Soboliphymatidae</taxon>
        <taxon>Soboliphyme</taxon>
    </lineage>
</organism>
<feature type="compositionally biased region" description="Basic and acidic residues" evidence="3">
    <location>
        <begin position="1"/>
        <end position="11"/>
    </location>
</feature>
<dbReference type="InterPro" id="IPR016024">
    <property type="entry name" value="ARM-type_fold"/>
</dbReference>
<evidence type="ECO:0000313" key="5">
    <source>
        <dbReference type="EMBL" id="VDP19166.1"/>
    </source>
</evidence>
<dbReference type="OrthoDB" id="10252509at2759"/>
<feature type="region of interest" description="Disordered" evidence="3">
    <location>
        <begin position="1"/>
        <end position="60"/>
    </location>
</feature>
<evidence type="ECO:0000256" key="3">
    <source>
        <dbReference type="SAM" id="MobiDB-lite"/>
    </source>
</evidence>
<dbReference type="GO" id="GO:0008540">
    <property type="term" value="C:proteasome regulatory particle, base subcomplex"/>
    <property type="evidence" value="ECO:0007669"/>
    <property type="project" value="TreeGrafter"/>
</dbReference>
<accession>A0A183IYS2</accession>
<dbReference type="InterPro" id="IPR011989">
    <property type="entry name" value="ARM-like"/>
</dbReference>
<proteinExistence type="predicted"/>
<dbReference type="AlphaFoldDB" id="A0A183IYS2"/>
<dbReference type="Pfam" id="PF17781">
    <property type="entry name" value="RPN1_RPN2_N"/>
    <property type="match status" value="1"/>
</dbReference>
<dbReference type="PANTHER" id="PTHR10943:SF1">
    <property type="entry name" value="26S PROTEASOME NON-ATPASE REGULATORY SUBUNIT 2"/>
    <property type="match status" value="1"/>
</dbReference>
<feature type="domain" description="RPN1 N-terminal" evidence="4">
    <location>
        <begin position="65"/>
        <end position="371"/>
    </location>
</feature>
<gene>
    <name evidence="5" type="ORF">SBAD_LOCUS8770</name>
</gene>
<reference evidence="7" key="1">
    <citation type="submission" date="2016-06" db="UniProtKB">
        <authorList>
            <consortium name="WormBaseParasite"/>
        </authorList>
    </citation>
    <scope>IDENTIFICATION</scope>
</reference>
<dbReference type="InterPro" id="IPR040892">
    <property type="entry name" value="RPN1_N"/>
</dbReference>
<dbReference type="WBParaSite" id="SBAD_0000908901-mRNA-1">
    <property type="protein sequence ID" value="SBAD_0000908901-mRNA-1"/>
    <property type="gene ID" value="SBAD_0000908901"/>
</dbReference>
<keyword evidence="2" id="KW-0647">Proteasome</keyword>
<dbReference type="GO" id="GO:0043161">
    <property type="term" value="P:proteasome-mediated ubiquitin-dependent protein catabolic process"/>
    <property type="evidence" value="ECO:0007669"/>
    <property type="project" value="TreeGrafter"/>
</dbReference>
<dbReference type="GO" id="GO:0005634">
    <property type="term" value="C:nucleus"/>
    <property type="evidence" value="ECO:0007669"/>
    <property type="project" value="TreeGrafter"/>
</dbReference>
<keyword evidence="6" id="KW-1185">Reference proteome</keyword>
<name>A0A183IYS2_9BILA</name>
<dbReference type="EMBL" id="UZAM01011945">
    <property type="protein sequence ID" value="VDP19166.1"/>
    <property type="molecule type" value="Genomic_DNA"/>
</dbReference>
<sequence length="501" mass="57011">MTIKENNKPDDEITELPAKAASSEQVEGKEKNGKRGKNDDKKESEAGKKKEEEESEEDKRLQEELNLLMERLQEDDQSLYNAALETLRTIIRSSTTSMTSVPKPLKYMRLHYDSMKAIFEKINDPSVKKFCADIISALAMTCSTEGSRECLKYRLLGSKEPISSWGHEYIRHLSAEIADEWKIFDEAEISNEKPDSKPKQILAIVEDIVPYYLSHNGEAEACDLIMELERLEMLHRFVDEETYGRVCLYILSCIPFVPDPENTELLCNTMHIYLKFSRKIEAVRVGIMLNDSEMVKCIFLNCEDIIIQKQIAFLLGRHQMFLDLPDDMPYQSDLSELMSNSNLSQYFLTLARELDIMEPKTPEDIYKQHLEPTKGFAAASQVDSARQNLASSFVNGFINAGFCVDKMIADDANKWFYKNKEHGMLSAAASQGLIYRWDMDNGLTQIDKFLYSNEDYIKAGSLLAVGIISSGIHHDCDPAQALLLDYVKSEKSIFKIGSILG</sequence>
<dbReference type="Gene3D" id="1.25.10.10">
    <property type="entry name" value="Leucine-rich Repeat Variant"/>
    <property type="match status" value="1"/>
</dbReference>
<dbReference type="Proteomes" id="UP000270296">
    <property type="component" value="Unassembled WGS sequence"/>
</dbReference>
<evidence type="ECO:0000259" key="4">
    <source>
        <dbReference type="Pfam" id="PF17781"/>
    </source>
</evidence>
<dbReference type="GO" id="GO:0034515">
    <property type="term" value="C:proteasome storage granule"/>
    <property type="evidence" value="ECO:0007669"/>
    <property type="project" value="TreeGrafter"/>
</dbReference>
<evidence type="ECO:0000256" key="1">
    <source>
        <dbReference type="ARBA" id="ARBA00022737"/>
    </source>
</evidence>
<evidence type="ECO:0000256" key="2">
    <source>
        <dbReference type="ARBA" id="ARBA00022942"/>
    </source>
</evidence>
<evidence type="ECO:0000313" key="7">
    <source>
        <dbReference type="WBParaSite" id="SBAD_0000908901-mRNA-1"/>
    </source>
</evidence>
<reference evidence="5 6" key="2">
    <citation type="submission" date="2018-11" db="EMBL/GenBank/DDBJ databases">
        <authorList>
            <consortium name="Pathogen Informatics"/>
        </authorList>
    </citation>
    <scope>NUCLEOTIDE SEQUENCE [LARGE SCALE GENOMIC DNA]</scope>
</reference>
<feature type="compositionally biased region" description="Basic and acidic residues" evidence="3">
    <location>
        <begin position="26"/>
        <end position="60"/>
    </location>
</feature>